<evidence type="ECO:0000256" key="1">
    <source>
        <dbReference type="SAM" id="MobiDB-lite"/>
    </source>
</evidence>
<dbReference type="OrthoDB" id="10360846at2759"/>
<dbReference type="KEGG" id="bbig:BBBOND_0313220"/>
<protein>
    <submittedName>
        <fullName evidence="2">Uncharacterized protein</fullName>
    </submittedName>
</protein>
<name>A0A061DEK1_BABBI</name>
<dbReference type="EMBL" id="LK391709">
    <property type="protein sequence ID" value="CDR97420.1"/>
    <property type="molecule type" value="Genomic_DNA"/>
</dbReference>
<feature type="region of interest" description="Disordered" evidence="1">
    <location>
        <begin position="268"/>
        <end position="294"/>
    </location>
</feature>
<gene>
    <name evidence="2" type="ORF">BBBOND_0313220</name>
</gene>
<accession>A0A061DEK1</accession>
<evidence type="ECO:0000313" key="2">
    <source>
        <dbReference type="EMBL" id="CDR97420.1"/>
    </source>
</evidence>
<sequence>MSVTRQSTRGRRQTPQSAQNYESSRRPGAHTSKDGPKKTVPEKPLEEEDAYMCDKLGINHSCVKNDMIYLEHLNEFATLQELTNKLENSTEIPRTDQIKDVGLCAVLPFANLVSPGFSNHYSTQYEAKPLASKCSNVACGTNYREVPAHSRAELIYVTPRQMYAIITTILGQLLHNDDEIFGDIDWKAVSIESHLPVSICKEFWWGFDITHIKDGYNGCFVRADKRHNFEAGGNYYSDLEVKAAHRANTVTQKRVRVLSVMNARMKANTQSSDINADPRKRPETPKRRNCFGRP</sequence>
<dbReference type="RefSeq" id="XP_012769606.1">
    <property type="nucleotide sequence ID" value="XM_012914152.1"/>
</dbReference>
<feature type="compositionally biased region" description="Polar residues" evidence="1">
    <location>
        <begin position="1"/>
        <end position="22"/>
    </location>
</feature>
<reference evidence="3" key="1">
    <citation type="journal article" date="2014" name="Nucleic Acids Res.">
        <title>The evolutionary dynamics of variant antigen genes in Babesia reveal a history of genomic innovation underlying host-parasite interaction.</title>
        <authorList>
            <person name="Jackson A.P."/>
            <person name="Otto T.D."/>
            <person name="Darby A."/>
            <person name="Ramaprasad A."/>
            <person name="Xia D."/>
            <person name="Echaide I.E."/>
            <person name="Farber M."/>
            <person name="Gahlot S."/>
            <person name="Gamble J."/>
            <person name="Gupta D."/>
            <person name="Gupta Y."/>
            <person name="Jackson L."/>
            <person name="Malandrin L."/>
            <person name="Malas T.B."/>
            <person name="Moussa E."/>
            <person name="Nair M."/>
            <person name="Reid A.J."/>
            <person name="Sanders M."/>
            <person name="Sharma J."/>
            <person name="Tracey A."/>
            <person name="Quail M.A."/>
            <person name="Weir W."/>
            <person name="Wastling J.M."/>
            <person name="Hall N."/>
            <person name="Willadsen P."/>
            <person name="Lingelbach K."/>
            <person name="Shiels B."/>
            <person name="Tait A."/>
            <person name="Berriman M."/>
            <person name="Allred D.R."/>
            <person name="Pain A."/>
        </authorList>
    </citation>
    <scope>NUCLEOTIDE SEQUENCE [LARGE SCALE GENOMIC DNA]</scope>
    <source>
        <strain evidence="3">Bond</strain>
    </source>
</reference>
<dbReference type="VEuPathDB" id="PiroplasmaDB:BBBOND_0313220"/>
<dbReference type="Proteomes" id="UP000033188">
    <property type="component" value="Chromosome 3"/>
</dbReference>
<feature type="compositionally biased region" description="Basic and acidic residues" evidence="1">
    <location>
        <begin position="276"/>
        <end position="286"/>
    </location>
</feature>
<keyword evidence="3" id="KW-1185">Reference proteome</keyword>
<proteinExistence type="predicted"/>
<feature type="compositionally biased region" description="Basic and acidic residues" evidence="1">
    <location>
        <begin position="31"/>
        <end position="44"/>
    </location>
</feature>
<dbReference type="GeneID" id="24565961"/>
<evidence type="ECO:0000313" key="3">
    <source>
        <dbReference type="Proteomes" id="UP000033188"/>
    </source>
</evidence>
<feature type="region of interest" description="Disordered" evidence="1">
    <location>
        <begin position="1"/>
        <end position="45"/>
    </location>
</feature>
<dbReference type="AlphaFoldDB" id="A0A061DEK1"/>
<organism evidence="2 3">
    <name type="scientific">Babesia bigemina</name>
    <dbReference type="NCBI Taxonomy" id="5866"/>
    <lineage>
        <taxon>Eukaryota</taxon>
        <taxon>Sar</taxon>
        <taxon>Alveolata</taxon>
        <taxon>Apicomplexa</taxon>
        <taxon>Aconoidasida</taxon>
        <taxon>Piroplasmida</taxon>
        <taxon>Babesiidae</taxon>
        <taxon>Babesia</taxon>
    </lineage>
</organism>